<evidence type="ECO:0008006" key="5">
    <source>
        <dbReference type="Google" id="ProtNLM"/>
    </source>
</evidence>
<evidence type="ECO:0000256" key="2">
    <source>
        <dbReference type="SAM" id="Phobius"/>
    </source>
</evidence>
<accession>A0ABT7VAU1</accession>
<feature type="region of interest" description="Disordered" evidence="1">
    <location>
        <begin position="1"/>
        <end position="40"/>
    </location>
</feature>
<feature type="transmembrane region" description="Helical" evidence="2">
    <location>
        <begin position="56"/>
        <end position="73"/>
    </location>
</feature>
<evidence type="ECO:0000256" key="1">
    <source>
        <dbReference type="SAM" id="MobiDB-lite"/>
    </source>
</evidence>
<sequence>MKGSRQEHVSAEAPGASPQASPATRGSDKGAKGGASSVPADEDASVQTFTYDEHRYLFDVMVPGVVGALAIPVGVGMAVAGFLAPIGIIAAVVGAYTVFNTFVAKCYPRVATLSDDALVFESFGRTDTYPLADISRMPVRENGQVRSAYVRVNGGGILRGRYFVGCGDMRTPEGESGEALYQFFLATEARLDPDNIRVRARRAEARKLEGGTASAPAPSGKRRRKKKR</sequence>
<dbReference type="RefSeq" id="WP_289545739.1">
    <property type="nucleotide sequence ID" value="NZ_JAUDDZ010000014.1"/>
</dbReference>
<comment type="caution">
    <text evidence="3">The sequence shown here is derived from an EMBL/GenBank/DDBJ whole genome shotgun (WGS) entry which is preliminary data.</text>
</comment>
<keyword evidence="2" id="KW-0812">Transmembrane</keyword>
<evidence type="ECO:0000313" key="3">
    <source>
        <dbReference type="EMBL" id="MDM8275596.1"/>
    </source>
</evidence>
<keyword evidence="2" id="KW-1133">Transmembrane helix</keyword>
<reference evidence="4" key="1">
    <citation type="submission" date="2023-06" db="EMBL/GenBank/DDBJ databases">
        <title>Identification and characterization of horizontal gene transfer across gut microbiota members of farm animals based on homology search.</title>
        <authorList>
            <person name="Zeman M."/>
            <person name="Kubasova T."/>
            <person name="Jahodarova E."/>
            <person name="Nykrynova M."/>
            <person name="Rychlik I."/>
        </authorList>
    </citation>
    <scope>NUCLEOTIDE SEQUENCE [LARGE SCALE GENOMIC DNA]</scope>
    <source>
        <strain evidence="4">154_Feed</strain>
    </source>
</reference>
<organism evidence="3 4">
    <name type="scientific">Enorma phocaeensis</name>
    <dbReference type="NCBI Taxonomy" id="1871019"/>
    <lineage>
        <taxon>Bacteria</taxon>
        <taxon>Bacillati</taxon>
        <taxon>Actinomycetota</taxon>
        <taxon>Coriobacteriia</taxon>
        <taxon>Coriobacteriales</taxon>
        <taxon>Coriobacteriaceae</taxon>
        <taxon>Enorma</taxon>
    </lineage>
</organism>
<dbReference type="Proteomes" id="UP001529421">
    <property type="component" value="Unassembled WGS sequence"/>
</dbReference>
<feature type="compositionally biased region" description="Basic and acidic residues" evidence="1">
    <location>
        <begin position="1"/>
        <end position="10"/>
    </location>
</feature>
<name>A0ABT7VAU1_9ACTN</name>
<dbReference type="EMBL" id="JAUDDZ010000014">
    <property type="protein sequence ID" value="MDM8275596.1"/>
    <property type="molecule type" value="Genomic_DNA"/>
</dbReference>
<keyword evidence="2" id="KW-0472">Membrane</keyword>
<keyword evidence="4" id="KW-1185">Reference proteome</keyword>
<proteinExistence type="predicted"/>
<reference evidence="3 4" key="2">
    <citation type="submission" date="2023-06" db="EMBL/GenBank/DDBJ databases">
        <authorList>
            <person name="Zeman M."/>
            <person name="Kubasova T."/>
            <person name="Jahodarova E."/>
            <person name="Nykrynova M."/>
            <person name="Rychlik I."/>
        </authorList>
    </citation>
    <scope>NUCLEOTIDE SEQUENCE [LARGE SCALE GENOMIC DNA]</scope>
    <source>
        <strain evidence="3 4">154_Feed</strain>
    </source>
</reference>
<evidence type="ECO:0000313" key="4">
    <source>
        <dbReference type="Proteomes" id="UP001529421"/>
    </source>
</evidence>
<protein>
    <recommendedName>
        <fullName evidence="5">PH domain-containing protein</fullName>
    </recommendedName>
</protein>
<feature type="region of interest" description="Disordered" evidence="1">
    <location>
        <begin position="202"/>
        <end position="228"/>
    </location>
</feature>
<feature type="transmembrane region" description="Helical" evidence="2">
    <location>
        <begin position="79"/>
        <end position="99"/>
    </location>
</feature>
<gene>
    <name evidence="3" type="ORF">QUW28_08860</name>
</gene>